<dbReference type="GO" id="GO:0016747">
    <property type="term" value="F:acyltransferase activity, transferring groups other than amino-acyl groups"/>
    <property type="evidence" value="ECO:0007669"/>
    <property type="project" value="InterPro"/>
</dbReference>
<feature type="domain" description="N-acetyltransferase" evidence="1">
    <location>
        <begin position="1"/>
        <end position="80"/>
    </location>
</feature>
<dbReference type="Proteomes" id="UP001084197">
    <property type="component" value="Unassembled WGS sequence"/>
</dbReference>
<comment type="caution">
    <text evidence="2">The sequence shown here is derived from an EMBL/GenBank/DDBJ whole genome shotgun (WGS) entry which is preliminary data.</text>
</comment>
<dbReference type="InterPro" id="IPR000182">
    <property type="entry name" value="GNAT_dom"/>
</dbReference>
<evidence type="ECO:0000313" key="3">
    <source>
        <dbReference type="Proteomes" id="UP001084197"/>
    </source>
</evidence>
<dbReference type="EMBL" id="JAPRAT010000017">
    <property type="protein sequence ID" value="MCZ0703435.1"/>
    <property type="molecule type" value="Genomic_DNA"/>
</dbReference>
<keyword evidence="2" id="KW-0012">Acyltransferase</keyword>
<evidence type="ECO:0000313" key="2">
    <source>
        <dbReference type="EMBL" id="MCZ0703435.1"/>
    </source>
</evidence>
<protein>
    <submittedName>
        <fullName evidence="2">GNAT family N-acetyltransferase</fullName>
        <ecNumber evidence="2">2.3.1.-</ecNumber>
    </submittedName>
</protein>
<reference evidence="2" key="1">
    <citation type="submission" date="2022-11" db="EMBL/GenBank/DDBJ databases">
        <title>WGS of Natronobacillus azotifigens 24KS-1, an anaerobic diazotrophic haloalkaliphile from soda-rich habitats.</title>
        <authorList>
            <person name="Sorokin D.Y."/>
            <person name="Merkel A.Y."/>
        </authorList>
    </citation>
    <scope>NUCLEOTIDE SEQUENCE</scope>
    <source>
        <strain evidence="2">24KS-1</strain>
    </source>
</reference>
<evidence type="ECO:0000259" key="1">
    <source>
        <dbReference type="PROSITE" id="PS51186"/>
    </source>
</evidence>
<name>A0A9J6RDL1_9BACI</name>
<organism evidence="2 3">
    <name type="scientific">Natronobacillus azotifigens</name>
    <dbReference type="NCBI Taxonomy" id="472978"/>
    <lineage>
        <taxon>Bacteria</taxon>
        <taxon>Bacillati</taxon>
        <taxon>Bacillota</taxon>
        <taxon>Bacilli</taxon>
        <taxon>Bacillales</taxon>
        <taxon>Bacillaceae</taxon>
        <taxon>Natronobacillus</taxon>
    </lineage>
</organism>
<gene>
    <name evidence="2" type="ORF">OWO01_09420</name>
</gene>
<dbReference type="Gene3D" id="3.40.630.30">
    <property type="match status" value="1"/>
</dbReference>
<sequence length="117" mass="14140">MISHIAIHPDYHRRGIGEALLKEAEKRAIERKLNRFEAWTRDDQWVRNWYEKMNSSQTETYYHVYFKGNQMNEIMHTKVPDLFLVNSFAHYVGDDIEQFSEKTNRIHQCACYVKHFS</sequence>
<accession>A0A9J6RDL1</accession>
<dbReference type="RefSeq" id="WP_268780207.1">
    <property type="nucleotide sequence ID" value="NZ_JAPRAT010000017.1"/>
</dbReference>
<keyword evidence="2" id="KW-0808">Transferase</keyword>
<dbReference type="SUPFAM" id="SSF55729">
    <property type="entry name" value="Acyl-CoA N-acyltransferases (Nat)"/>
    <property type="match status" value="1"/>
</dbReference>
<dbReference type="InterPro" id="IPR016181">
    <property type="entry name" value="Acyl_CoA_acyltransferase"/>
</dbReference>
<keyword evidence="3" id="KW-1185">Reference proteome</keyword>
<dbReference type="Pfam" id="PF00583">
    <property type="entry name" value="Acetyltransf_1"/>
    <property type="match status" value="1"/>
</dbReference>
<dbReference type="PROSITE" id="PS51186">
    <property type="entry name" value="GNAT"/>
    <property type="match status" value="1"/>
</dbReference>
<dbReference type="EC" id="2.3.1.-" evidence="2"/>
<dbReference type="AlphaFoldDB" id="A0A9J6RDL1"/>
<dbReference type="CDD" id="cd04301">
    <property type="entry name" value="NAT_SF"/>
    <property type="match status" value="1"/>
</dbReference>
<proteinExistence type="predicted"/>